<dbReference type="EMBL" id="OU898276">
    <property type="protein sequence ID" value="CAG9826751.1"/>
    <property type="molecule type" value="Genomic_DNA"/>
</dbReference>
<name>A0A9N9SRZ3_DIABA</name>
<sequence>MWLYRRILKIPRTAKITNIDVLKRINQEIQLFETIKKRKTAYLGHIMRNEIYQFLQLIIEGKTEGKRGMGRKKMSWLRNIRQWTGINDIQSLIHIARNRELMENVFANIH</sequence>
<dbReference type="OrthoDB" id="6744779at2759"/>
<organism evidence="1 2">
    <name type="scientific">Diabrotica balteata</name>
    <name type="common">Banded cucumber beetle</name>
    <dbReference type="NCBI Taxonomy" id="107213"/>
    <lineage>
        <taxon>Eukaryota</taxon>
        <taxon>Metazoa</taxon>
        <taxon>Ecdysozoa</taxon>
        <taxon>Arthropoda</taxon>
        <taxon>Hexapoda</taxon>
        <taxon>Insecta</taxon>
        <taxon>Pterygota</taxon>
        <taxon>Neoptera</taxon>
        <taxon>Endopterygota</taxon>
        <taxon>Coleoptera</taxon>
        <taxon>Polyphaga</taxon>
        <taxon>Cucujiformia</taxon>
        <taxon>Chrysomeloidea</taxon>
        <taxon>Chrysomelidae</taxon>
        <taxon>Galerucinae</taxon>
        <taxon>Diabroticina</taxon>
        <taxon>Diabroticites</taxon>
        <taxon>Diabrotica</taxon>
    </lineage>
</organism>
<keyword evidence="2" id="KW-1185">Reference proteome</keyword>
<protein>
    <submittedName>
        <fullName evidence="1">Uncharacterized protein</fullName>
    </submittedName>
</protein>
<gene>
    <name evidence="1" type="ORF">DIABBA_LOCUS838</name>
</gene>
<evidence type="ECO:0000313" key="2">
    <source>
        <dbReference type="Proteomes" id="UP001153709"/>
    </source>
</evidence>
<accession>A0A9N9SRZ3</accession>
<dbReference type="Proteomes" id="UP001153709">
    <property type="component" value="Chromosome 1"/>
</dbReference>
<evidence type="ECO:0000313" key="1">
    <source>
        <dbReference type="EMBL" id="CAG9826751.1"/>
    </source>
</evidence>
<proteinExistence type="predicted"/>
<reference evidence="1" key="1">
    <citation type="submission" date="2022-01" db="EMBL/GenBank/DDBJ databases">
        <authorList>
            <person name="King R."/>
        </authorList>
    </citation>
    <scope>NUCLEOTIDE SEQUENCE</scope>
</reference>
<dbReference type="AlphaFoldDB" id="A0A9N9SRZ3"/>